<dbReference type="AlphaFoldDB" id="A0A429GKH8"/>
<dbReference type="EC" id="3.5.4.39" evidence="4"/>
<organism evidence="5 7">
    <name type="scientific">Candidatus Methanodesulfokora washburnensis</name>
    <dbReference type="NCBI Taxonomy" id="2478471"/>
    <lineage>
        <taxon>Archaea</taxon>
        <taxon>Thermoproteota</taxon>
        <taxon>Candidatus Korarchaeia</taxon>
        <taxon>Candidatus Korarchaeia incertae sedis</taxon>
        <taxon>Candidatus Methanodesulfokora</taxon>
    </lineage>
</organism>
<dbReference type="PANTHER" id="PTHR36445">
    <property type="entry name" value="GTP CYCLOHYDROLASE MPTA"/>
    <property type="match status" value="1"/>
</dbReference>
<proteinExistence type="predicted"/>
<dbReference type="InterPro" id="IPR003801">
    <property type="entry name" value="GTP_cyclohydrolase_FolE2/MptA"/>
</dbReference>
<evidence type="ECO:0000313" key="8">
    <source>
        <dbReference type="Proteomes" id="UP000316217"/>
    </source>
</evidence>
<dbReference type="Gene3D" id="3.10.270.10">
    <property type="entry name" value="Urate Oxidase"/>
    <property type="match status" value="1"/>
</dbReference>
<gene>
    <name evidence="5" type="ORF">D6D85_08295</name>
    <name evidence="6" type="ORF">EF810_00875</name>
</gene>
<reference evidence="5 7" key="1">
    <citation type="submission" date="2018-10" db="EMBL/GenBank/DDBJ databases">
        <title>Co-occurring genomic capacity for anaerobic methane metabolism and dissimilatory sulfite reduction discovered in the Korarchaeota.</title>
        <authorList>
            <person name="Mckay L.J."/>
            <person name="Dlakic M."/>
            <person name="Fields M.W."/>
            <person name="Delmont T.O."/>
            <person name="Eren A.M."/>
            <person name="Jay Z.J."/>
            <person name="Klingelsmith K.B."/>
            <person name="Rusch D.B."/>
            <person name="Inskeep W.P."/>
        </authorList>
    </citation>
    <scope>NUCLEOTIDE SEQUENCE [LARGE SCALE GENOMIC DNA]</scope>
    <source>
        <strain evidence="5 7">MDKW</strain>
    </source>
</reference>
<evidence type="ECO:0000256" key="4">
    <source>
        <dbReference type="NCBIfam" id="TIGR00294"/>
    </source>
</evidence>
<dbReference type="InterPro" id="IPR022840">
    <property type="entry name" value="GTP_cyclohydrolase_MptA"/>
</dbReference>
<evidence type="ECO:0000313" key="6">
    <source>
        <dbReference type="EMBL" id="RZN63434.1"/>
    </source>
</evidence>
<dbReference type="NCBIfam" id="TIGR00294">
    <property type="entry name" value="GTP cyclohydrolase MptA"/>
    <property type="match status" value="1"/>
</dbReference>
<evidence type="ECO:0000256" key="1">
    <source>
        <dbReference type="ARBA" id="ARBA00022723"/>
    </source>
</evidence>
<sequence>MKFPANLIEKARDIHSDRPKYCFRLDKVGASGLKVPIRVNGFVLLGNVNVYTSLPDNRRGVDLSRQNSVVYQVANSARSLEEFVILSAEELLDVIPYSDAAEVSVEVDIPQDEANAFGSYRTMISSFISRADKRKNRTRVELVGITACPCTQELIRTYLADIGESTSIPATHTQRSIGILDITLKEDHISHRDLAAIVEESMSSPTRTLTKRPEEASLVMLSLFNPKLAEDVVREMLFLLLERFPRIPDDAYVISSVRSLESVHKHDIYVERSAFVGDLRRELEGSKRP</sequence>
<dbReference type="EMBL" id="RXII01000014">
    <property type="protein sequence ID" value="RZN63434.1"/>
    <property type="molecule type" value="Genomic_DNA"/>
</dbReference>
<dbReference type="GO" id="GO:0046872">
    <property type="term" value="F:metal ion binding"/>
    <property type="evidence" value="ECO:0007669"/>
    <property type="project" value="UniProtKB-KW"/>
</dbReference>
<reference evidence="6 8" key="2">
    <citation type="journal article" date="2019" name="Nat. Microbiol.">
        <title>Wide diversity of methane and short-chain alkane metabolisms in uncultured archaea.</title>
        <authorList>
            <person name="Borrel G."/>
            <person name="Adam P.S."/>
            <person name="McKay L.J."/>
            <person name="Chen L.X."/>
            <person name="Sierra-Garcia I.N."/>
            <person name="Sieber C.M."/>
            <person name="Letourneur Q."/>
            <person name="Ghozlane A."/>
            <person name="Andersen G.L."/>
            <person name="Li W.J."/>
            <person name="Hallam S.J."/>
            <person name="Muyzer G."/>
            <person name="de Oliveira V.M."/>
            <person name="Inskeep W.P."/>
            <person name="Banfield J.F."/>
            <person name="Gribaldo S."/>
        </authorList>
    </citation>
    <scope>NUCLEOTIDE SEQUENCE [LARGE SCALE GENOMIC DNA]</scope>
    <source>
        <strain evidence="6">NM4</strain>
    </source>
</reference>
<dbReference type="OrthoDB" id="53087at2157"/>
<dbReference type="GO" id="GO:0044682">
    <property type="term" value="F:GTP cyclohydrolase IV activity"/>
    <property type="evidence" value="ECO:0007669"/>
    <property type="project" value="UniProtKB-EC"/>
</dbReference>
<keyword evidence="3" id="KW-0408">Iron</keyword>
<keyword evidence="1" id="KW-0479">Metal-binding</keyword>
<keyword evidence="7" id="KW-1185">Reference proteome</keyword>
<evidence type="ECO:0000313" key="5">
    <source>
        <dbReference type="EMBL" id="RSN74358.1"/>
    </source>
</evidence>
<dbReference type="Pfam" id="PF02649">
    <property type="entry name" value="GCHY-1"/>
    <property type="match status" value="1"/>
</dbReference>
<keyword evidence="2 5" id="KW-0378">Hydrolase</keyword>
<dbReference type="Proteomes" id="UP000316217">
    <property type="component" value="Unassembled WGS sequence"/>
</dbReference>
<comment type="caution">
    <text evidence="5">The sequence shown here is derived from an EMBL/GenBank/DDBJ whole genome shotgun (WGS) entry which is preliminary data.</text>
</comment>
<evidence type="ECO:0000256" key="2">
    <source>
        <dbReference type="ARBA" id="ARBA00022801"/>
    </source>
</evidence>
<protein>
    <recommendedName>
        <fullName evidence="4">GTP cyclohydrolase MptA</fullName>
        <ecNumber evidence="4">3.5.4.39</ecNumber>
    </recommendedName>
</protein>
<dbReference type="EMBL" id="RCOS01000096">
    <property type="protein sequence ID" value="RSN74358.1"/>
    <property type="molecule type" value="Genomic_DNA"/>
</dbReference>
<accession>A0A429GKH8</accession>
<dbReference type="PANTHER" id="PTHR36445:SF1">
    <property type="entry name" value="GTP CYCLOHYDROLASE MPTA"/>
    <property type="match status" value="1"/>
</dbReference>
<name>A0A429GKH8_9CREN</name>
<dbReference type="RefSeq" id="WP_125671532.1">
    <property type="nucleotide sequence ID" value="NZ_RCOS01000096.1"/>
</dbReference>
<dbReference type="Proteomes" id="UP000277582">
    <property type="component" value="Unassembled WGS sequence"/>
</dbReference>
<evidence type="ECO:0000256" key="3">
    <source>
        <dbReference type="ARBA" id="ARBA00023004"/>
    </source>
</evidence>
<dbReference type="GO" id="GO:0003934">
    <property type="term" value="F:GTP cyclohydrolase I activity"/>
    <property type="evidence" value="ECO:0007669"/>
    <property type="project" value="InterPro"/>
</dbReference>
<evidence type="ECO:0000313" key="7">
    <source>
        <dbReference type="Proteomes" id="UP000277582"/>
    </source>
</evidence>